<organism evidence="2 3">
    <name type="scientific">Pelagihabitans pacificus</name>
    <dbReference type="NCBI Taxonomy" id="2696054"/>
    <lineage>
        <taxon>Bacteria</taxon>
        <taxon>Pseudomonadati</taxon>
        <taxon>Bacteroidota</taxon>
        <taxon>Flavobacteriia</taxon>
        <taxon>Flavobacteriales</taxon>
        <taxon>Flavobacteriaceae</taxon>
        <taxon>Pelagihabitans</taxon>
    </lineage>
</organism>
<name>A0A967EE08_9FLAO</name>
<protein>
    <submittedName>
        <fullName evidence="2">Polyphosphate polymerase domain-containing protein</fullName>
    </submittedName>
</protein>
<dbReference type="Proteomes" id="UP000707206">
    <property type="component" value="Unassembled WGS sequence"/>
</dbReference>
<dbReference type="Gene3D" id="3.20.100.30">
    <property type="entry name" value="VTC, catalytic tunnel domain"/>
    <property type="match status" value="1"/>
</dbReference>
<accession>A0A967EE08</accession>
<dbReference type="InterPro" id="IPR042267">
    <property type="entry name" value="VTC_sf"/>
</dbReference>
<dbReference type="Pfam" id="PF09359">
    <property type="entry name" value="VTC"/>
    <property type="match status" value="1"/>
</dbReference>
<gene>
    <name evidence="2" type="ORF">FK220_011140</name>
</gene>
<sequence>MDDAAARPLELNAVINEYRPIHLSQMNGVSLMERIDTKFLFHGSQLCPILENAVNRYKVLEIDGLRTQNYNNQYFDTNNRKFYMDHHNGKGNRIKVRIREYTESKKYFLEVKKKSNKGRTSKKRHQLNDFQTRLSTNSQNFVTQQTGFNIPLVPMLRNSFQRITLVDDHSRERATFDMYLSFDDGENELDMGPLVIAEIKQPVFNRASKLFQILKQDAINPYRISKYCIGMASLYDDLKYNAFKEKIIKINKILAA</sequence>
<feature type="domain" description="VTC" evidence="1">
    <location>
        <begin position="34"/>
        <end position="235"/>
    </location>
</feature>
<comment type="caution">
    <text evidence="2">The sequence shown here is derived from an EMBL/GenBank/DDBJ whole genome shotgun (WGS) entry which is preliminary data.</text>
</comment>
<evidence type="ECO:0000313" key="3">
    <source>
        <dbReference type="Proteomes" id="UP000707206"/>
    </source>
</evidence>
<dbReference type="AlphaFoldDB" id="A0A967EE08"/>
<reference evidence="2" key="2">
    <citation type="submission" date="2020-03" db="EMBL/GenBank/DDBJ databases">
        <title>Flavobacteriaceae bacterium strain TP-CH-4, a member of the family Flavobacteriaceae isolated from a deep-sea seamount.</title>
        <authorList>
            <person name="Zhang D.-C."/>
        </authorList>
    </citation>
    <scope>NUCLEOTIDE SEQUENCE</scope>
    <source>
        <strain evidence="2">TP-CH-4</strain>
    </source>
</reference>
<dbReference type="GO" id="GO:0006799">
    <property type="term" value="P:polyphosphate biosynthetic process"/>
    <property type="evidence" value="ECO:0007669"/>
    <property type="project" value="UniProtKB-ARBA"/>
</dbReference>
<dbReference type="RefSeq" id="WP_152574406.1">
    <property type="nucleotide sequence ID" value="NZ_VIKU02000003.1"/>
</dbReference>
<evidence type="ECO:0000259" key="1">
    <source>
        <dbReference type="Pfam" id="PF09359"/>
    </source>
</evidence>
<proteinExistence type="predicted"/>
<reference evidence="2" key="1">
    <citation type="submission" date="2019-07" db="EMBL/GenBank/DDBJ databases">
        <authorList>
            <person name="De-Chao Zhang Q."/>
        </authorList>
    </citation>
    <scope>NUCLEOTIDE SEQUENCE</scope>
    <source>
        <strain evidence="2">TP-CH-4</strain>
    </source>
</reference>
<evidence type="ECO:0000313" key="2">
    <source>
        <dbReference type="EMBL" id="NHF59898.1"/>
    </source>
</evidence>
<dbReference type="EMBL" id="VIKU02000003">
    <property type="protein sequence ID" value="NHF59898.1"/>
    <property type="molecule type" value="Genomic_DNA"/>
</dbReference>
<keyword evidence="3" id="KW-1185">Reference proteome</keyword>
<dbReference type="InterPro" id="IPR018966">
    <property type="entry name" value="VTC_domain"/>
</dbReference>
<dbReference type="CDD" id="cd07750">
    <property type="entry name" value="PolyPPase_VTC_like"/>
    <property type="match status" value="1"/>
</dbReference>